<dbReference type="Pfam" id="PF00332">
    <property type="entry name" value="Glyco_hydro_17"/>
    <property type="match status" value="1"/>
</dbReference>
<name>A0A6V7P8E6_ANACO</name>
<dbReference type="Gene3D" id="3.20.20.80">
    <property type="entry name" value="Glycosidases"/>
    <property type="match status" value="1"/>
</dbReference>
<protein>
    <recommendedName>
        <fullName evidence="7">Glucan endo-1,3-beta-D-glucosidase</fullName>
    </recommendedName>
</protein>
<feature type="chain" id="PRO_5028378728" description="Glucan endo-1,3-beta-D-glucosidase" evidence="5">
    <location>
        <begin position="34"/>
        <end position="144"/>
    </location>
</feature>
<keyword evidence="5" id="KW-0732">Signal</keyword>
<evidence type="ECO:0000313" key="6">
    <source>
        <dbReference type="EMBL" id="CAD1827069.1"/>
    </source>
</evidence>
<feature type="signal peptide" evidence="5">
    <location>
        <begin position="1"/>
        <end position="33"/>
    </location>
</feature>
<dbReference type="GO" id="GO:0004553">
    <property type="term" value="F:hydrolase activity, hydrolyzing O-glycosyl compounds"/>
    <property type="evidence" value="ECO:0007669"/>
    <property type="project" value="InterPro"/>
</dbReference>
<dbReference type="InterPro" id="IPR044965">
    <property type="entry name" value="Glyco_hydro_17_plant"/>
</dbReference>
<evidence type="ECO:0000256" key="1">
    <source>
        <dbReference type="ARBA" id="ARBA00008773"/>
    </source>
</evidence>
<keyword evidence="3" id="KW-0326">Glycosidase</keyword>
<keyword evidence="2" id="KW-0378">Hydrolase</keyword>
<evidence type="ECO:0000256" key="4">
    <source>
        <dbReference type="RuleBase" id="RU004335"/>
    </source>
</evidence>
<evidence type="ECO:0000256" key="5">
    <source>
        <dbReference type="SAM" id="SignalP"/>
    </source>
</evidence>
<dbReference type="SUPFAM" id="SSF51445">
    <property type="entry name" value="(Trans)glycosidases"/>
    <property type="match status" value="1"/>
</dbReference>
<dbReference type="AlphaFoldDB" id="A0A6V7P8E6"/>
<comment type="similarity">
    <text evidence="1 4">Belongs to the glycosyl hydrolase 17 family.</text>
</comment>
<accession>A0A6V7P8E6</accession>
<dbReference type="EMBL" id="LR862146">
    <property type="protein sequence ID" value="CAD1827069.1"/>
    <property type="molecule type" value="Genomic_DNA"/>
</dbReference>
<proteinExistence type="inferred from homology"/>
<sequence length="144" mass="15006">MLCLSESMGPLSARSLSLLLLLSLLSSKHSAEGGSIGVNYGRVANNLPPPPKVVELLKSQGITQVKLYDADPGVLRAFAGSGIRVVVALPNELLAAAASRPGYALGWVQRNVAAYYPATQIAAVAVGNEVFASPRNLTALLVRP</sequence>
<dbReference type="InterPro" id="IPR017853">
    <property type="entry name" value="GH"/>
</dbReference>
<evidence type="ECO:0000256" key="3">
    <source>
        <dbReference type="ARBA" id="ARBA00023295"/>
    </source>
</evidence>
<organism evidence="6">
    <name type="scientific">Ananas comosus var. bracteatus</name>
    <name type="common">red pineapple</name>
    <dbReference type="NCBI Taxonomy" id="296719"/>
    <lineage>
        <taxon>Eukaryota</taxon>
        <taxon>Viridiplantae</taxon>
        <taxon>Streptophyta</taxon>
        <taxon>Embryophyta</taxon>
        <taxon>Tracheophyta</taxon>
        <taxon>Spermatophyta</taxon>
        <taxon>Magnoliopsida</taxon>
        <taxon>Liliopsida</taxon>
        <taxon>Poales</taxon>
        <taxon>Bromeliaceae</taxon>
        <taxon>Bromelioideae</taxon>
        <taxon>Ananas</taxon>
    </lineage>
</organism>
<gene>
    <name evidence="6" type="ORF">CB5_LOCUS10280</name>
</gene>
<dbReference type="PANTHER" id="PTHR32227">
    <property type="entry name" value="GLUCAN ENDO-1,3-BETA-GLUCOSIDASE BG1-RELATED-RELATED"/>
    <property type="match status" value="1"/>
</dbReference>
<dbReference type="InterPro" id="IPR000490">
    <property type="entry name" value="Glyco_hydro_17"/>
</dbReference>
<reference evidence="6" key="1">
    <citation type="submission" date="2020-07" db="EMBL/GenBank/DDBJ databases">
        <authorList>
            <person name="Lin J."/>
        </authorList>
    </citation>
    <scope>NUCLEOTIDE SEQUENCE</scope>
</reference>
<evidence type="ECO:0000256" key="2">
    <source>
        <dbReference type="ARBA" id="ARBA00022801"/>
    </source>
</evidence>
<dbReference type="GO" id="GO:0005975">
    <property type="term" value="P:carbohydrate metabolic process"/>
    <property type="evidence" value="ECO:0007669"/>
    <property type="project" value="InterPro"/>
</dbReference>
<evidence type="ECO:0008006" key="7">
    <source>
        <dbReference type="Google" id="ProtNLM"/>
    </source>
</evidence>